<gene>
    <name evidence="1" type="ORF">MM415B02086_0005</name>
</gene>
<organism evidence="1">
    <name type="scientific">viral metagenome</name>
    <dbReference type="NCBI Taxonomy" id="1070528"/>
    <lineage>
        <taxon>unclassified sequences</taxon>
        <taxon>metagenomes</taxon>
        <taxon>organismal metagenomes</taxon>
    </lineage>
</organism>
<dbReference type="AlphaFoldDB" id="A0A6M3KXS4"/>
<reference evidence="1" key="1">
    <citation type="submission" date="2020-03" db="EMBL/GenBank/DDBJ databases">
        <title>The deep terrestrial virosphere.</title>
        <authorList>
            <person name="Holmfeldt K."/>
            <person name="Nilsson E."/>
            <person name="Simone D."/>
            <person name="Lopez-Fernandez M."/>
            <person name="Wu X."/>
            <person name="de Brujin I."/>
            <person name="Lundin D."/>
            <person name="Andersson A."/>
            <person name="Bertilsson S."/>
            <person name="Dopson M."/>
        </authorList>
    </citation>
    <scope>NUCLEOTIDE SEQUENCE</scope>
    <source>
        <strain evidence="1">MM415B02086</strain>
    </source>
</reference>
<sequence>MRTPEQEKQWQEAVESVAKQIFNKYRHFTWPVWEEYNNIFMKQNYREFADQILSNPLIAVIDSDQELSVNSYRADPIRGRIYKEAQLEMKLEGWVKIVSKEVL</sequence>
<name>A0A6M3KXS4_9ZZZZ</name>
<protein>
    <submittedName>
        <fullName evidence="1">Uncharacterized protein</fullName>
    </submittedName>
</protein>
<dbReference type="EMBL" id="MT142632">
    <property type="protein sequence ID" value="QJA86381.1"/>
    <property type="molecule type" value="Genomic_DNA"/>
</dbReference>
<evidence type="ECO:0000313" key="1">
    <source>
        <dbReference type="EMBL" id="QJA86381.1"/>
    </source>
</evidence>
<accession>A0A6M3KXS4</accession>
<proteinExistence type="predicted"/>